<reference evidence="2" key="2">
    <citation type="journal article" date="2017" name="Nat. Plants">
        <title>The Aegilops tauschii genome reveals multiple impacts of transposons.</title>
        <authorList>
            <person name="Zhao G."/>
            <person name="Zou C."/>
            <person name="Li K."/>
            <person name="Wang K."/>
            <person name="Li T."/>
            <person name="Gao L."/>
            <person name="Zhang X."/>
            <person name="Wang H."/>
            <person name="Yang Z."/>
            <person name="Liu X."/>
            <person name="Jiang W."/>
            <person name="Mao L."/>
            <person name="Kong X."/>
            <person name="Jiao Y."/>
            <person name="Jia J."/>
        </authorList>
    </citation>
    <scope>NUCLEOTIDE SEQUENCE [LARGE SCALE GENOMIC DNA]</scope>
    <source>
        <strain evidence="2">cv. AL8/78</strain>
    </source>
</reference>
<protein>
    <submittedName>
        <fullName evidence="1">Uncharacterized protein</fullName>
    </submittedName>
</protein>
<reference evidence="1" key="5">
    <citation type="journal article" date="2021" name="G3 (Bethesda)">
        <title>Aegilops tauschii genome assembly Aet v5.0 features greater sequence contiguity and improved annotation.</title>
        <authorList>
            <person name="Wang L."/>
            <person name="Zhu T."/>
            <person name="Rodriguez J.C."/>
            <person name="Deal K.R."/>
            <person name="Dubcovsky J."/>
            <person name="McGuire P.E."/>
            <person name="Lux T."/>
            <person name="Spannagl M."/>
            <person name="Mayer K.F.X."/>
            <person name="Baldrich P."/>
            <person name="Meyers B.C."/>
            <person name="Huo N."/>
            <person name="Gu Y.Q."/>
            <person name="Zhou H."/>
            <person name="Devos K.M."/>
            <person name="Bennetzen J.L."/>
            <person name="Unver T."/>
            <person name="Budak H."/>
            <person name="Gulick P.J."/>
            <person name="Galiba G."/>
            <person name="Kalapos B."/>
            <person name="Nelson D.R."/>
            <person name="Li P."/>
            <person name="You F.M."/>
            <person name="Luo M.C."/>
            <person name="Dvorak J."/>
        </authorList>
    </citation>
    <scope>NUCLEOTIDE SEQUENCE [LARGE SCALE GENOMIC DNA]</scope>
    <source>
        <strain evidence="1">cv. AL8/78</strain>
    </source>
</reference>
<reference evidence="1" key="3">
    <citation type="journal article" date="2017" name="Nature">
        <title>Genome sequence of the progenitor of the wheat D genome Aegilops tauschii.</title>
        <authorList>
            <person name="Luo M.C."/>
            <person name="Gu Y.Q."/>
            <person name="Puiu D."/>
            <person name="Wang H."/>
            <person name="Twardziok S.O."/>
            <person name="Deal K.R."/>
            <person name="Huo N."/>
            <person name="Zhu T."/>
            <person name="Wang L."/>
            <person name="Wang Y."/>
            <person name="McGuire P.E."/>
            <person name="Liu S."/>
            <person name="Long H."/>
            <person name="Ramasamy R.K."/>
            <person name="Rodriguez J.C."/>
            <person name="Van S.L."/>
            <person name="Yuan L."/>
            <person name="Wang Z."/>
            <person name="Xia Z."/>
            <person name="Xiao L."/>
            <person name="Anderson O.D."/>
            <person name="Ouyang S."/>
            <person name="Liang Y."/>
            <person name="Zimin A.V."/>
            <person name="Pertea G."/>
            <person name="Qi P."/>
            <person name="Bennetzen J.L."/>
            <person name="Dai X."/>
            <person name="Dawson M.W."/>
            <person name="Muller H.G."/>
            <person name="Kugler K."/>
            <person name="Rivarola-Duarte L."/>
            <person name="Spannagl M."/>
            <person name="Mayer K.F.X."/>
            <person name="Lu F.H."/>
            <person name="Bevan M.W."/>
            <person name="Leroy P."/>
            <person name="Li P."/>
            <person name="You F.M."/>
            <person name="Sun Q."/>
            <person name="Liu Z."/>
            <person name="Lyons E."/>
            <person name="Wicker T."/>
            <person name="Salzberg S.L."/>
            <person name="Devos K.M."/>
            <person name="Dvorak J."/>
        </authorList>
    </citation>
    <scope>NUCLEOTIDE SEQUENCE [LARGE SCALE GENOMIC DNA]</scope>
    <source>
        <strain evidence="1">cv. AL8/78</strain>
    </source>
</reference>
<organism evidence="1 2">
    <name type="scientific">Aegilops tauschii subsp. strangulata</name>
    <name type="common">Goatgrass</name>
    <dbReference type="NCBI Taxonomy" id="200361"/>
    <lineage>
        <taxon>Eukaryota</taxon>
        <taxon>Viridiplantae</taxon>
        <taxon>Streptophyta</taxon>
        <taxon>Embryophyta</taxon>
        <taxon>Tracheophyta</taxon>
        <taxon>Spermatophyta</taxon>
        <taxon>Magnoliopsida</taxon>
        <taxon>Liliopsida</taxon>
        <taxon>Poales</taxon>
        <taxon>Poaceae</taxon>
        <taxon>BOP clade</taxon>
        <taxon>Pooideae</taxon>
        <taxon>Triticodae</taxon>
        <taxon>Triticeae</taxon>
        <taxon>Triticinae</taxon>
        <taxon>Aegilops</taxon>
    </lineage>
</organism>
<evidence type="ECO:0000313" key="1">
    <source>
        <dbReference type="EnsemblPlants" id="AET4Gv20459700.6"/>
    </source>
</evidence>
<reference evidence="1" key="4">
    <citation type="submission" date="2019-03" db="UniProtKB">
        <authorList>
            <consortium name="EnsemblPlants"/>
        </authorList>
    </citation>
    <scope>IDENTIFICATION</scope>
</reference>
<reference evidence="2" key="1">
    <citation type="journal article" date="2014" name="Science">
        <title>Ancient hybridizations among the ancestral genomes of bread wheat.</title>
        <authorList>
            <consortium name="International Wheat Genome Sequencing Consortium,"/>
            <person name="Marcussen T."/>
            <person name="Sandve S.R."/>
            <person name="Heier L."/>
            <person name="Spannagl M."/>
            <person name="Pfeifer M."/>
            <person name="Jakobsen K.S."/>
            <person name="Wulff B.B."/>
            <person name="Steuernagel B."/>
            <person name="Mayer K.F."/>
            <person name="Olsen O.A."/>
        </authorList>
    </citation>
    <scope>NUCLEOTIDE SEQUENCE [LARGE SCALE GENOMIC DNA]</scope>
    <source>
        <strain evidence="2">cv. AL8/78</strain>
    </source>
</reference>
<dbReference type="Gramene" id="AET4Gv20459700.6">
    <property type="protein sequence ID" value="AET4Gv20459700.6"/>
    <property type="gene ID" value="AET4Gv20459700"/>
</dbReference>
<dbReference type="EnsemblPlants" id="AET4Gv20459700.6">
    <property type="protein sequence ID" value="AET4Gv20459700.6"/>
    <property type="gene ID" value="AET4Gv20459700"/>
</dbReference>
<dbReference type="Proteomes" id="UP000015105">
    <property type="component" value="Chromosome 4D"/>
</dbReference>
<sequence length="38" mass="4757">FSALVYSFFCWLRFSFDRRCPLFYFIMLYFPDLTCSPR</sequence>
<dbReference type="AlphaFoldDB" id="A0A453I6H2"/>
<proteinExistence type="predicted"/>
<keyword evidence="2" id="KW-1185">Reference proteome</keyword>
<name>A0A453I6H2_AEGTS</name>
<evidence type="ECO:0000313" key="2">
    <source>
        <dbReference type="Proteomes" id="UP000015105"/>
    </source>
</evidence>
<accession>A0A453I6H2</accession>